<evidence type="ECO:0000259" key="7">
    <source>
        <dbReference type="PROSITE" id="PS50045"/>
    </source>
</evidence>
<evidence type="ECO:0000256" key="1">
    <source>
        <dbReference type="ARBA" id="ARBA00022741"/>
    </source>
</evidence>
<name>A0ABQ5YDC8_9NEIS</name>
<gene>
    <name evidence="9" type="ORF">GCM10007907_06890</name>
</gene>
<keyword evidence="4" id="KW-0238">DNA-binding</keyword>
<dbReference type="PRINTS" id="PR01590">
    <property type="entry name" value="HTHFIS"/>
</dbReference>
<dbReference type="Pfam" id="PF25601">
    <property type="entry name" value="AAA_lid_14"/>
    <property type="match status" value="1"/>
</dbReference>
<keyword evidence="1" id="KW-0547">Nucleotide-binding</keyword>
<dbReference type="Gene3D" id="3.40.50.300">
    <property type="entry name" value="P-loop containing nucleotide triphosphate hydrolases"/>
    <property type="match status" value="1"/>
</dbReference>
<evidence type="ECO:0000256" key="2">
    <source>
        <dbReference type="ARBA" id="ARBA00022840"/>
    </source>
</evidence>
<dbReference type="CDD" id="cd00009">
    <property type="entry name" value="AAA"/>
    <property type="match status" value="1"/>
</dbReference>
<dbReference type="SUPFAM" id="SSF52172">
    <property type="entry name" value="CheY-like"/>
    <property type="match status" value="1"/>
</dbReference>
<dbReference type="PROSITE" id="PS00675">
    <property type="entry name" value="SIGMA54_INTERACT_1"/>
    <property type="match status" value="1"/>
</dbReference>
<evidence type="ECO:0000256" key="6">
    <source>
        <dbReference type="PROSITE-ProRule" id="PRU00169"/>
    </source>
</evidence>
<evidence type="ECO:0000256" key="5">
    <source>
        <dbReference type="ARBA" id="ARBA00023163"/>
    </source>
</evidence>
<dbReference type="SMART" id="SM00382">
    <property type="entry name" value="AAA"/>
    <property type="match status" value="1"/>
</dbReference>
<dbReference type="Gene3D" id="1.10.8.60">
    <property type="match status" value="1"/>
</dbReference>
<dbReference type="InterPro" id="IPR025944">
    <property type="entry name" value="Sigma_54_int_dom_CS"/>
</dbReference>
<dbReference type="RefSeq" id="WP_284195042.1">
    <property type="nucleotide sequence ID" value="NZ_BSOG01000001.1"/>
</dbReference>
<evidence type="ECO:0000256" key="4">
    <source>
        <dbReference type="ARBA" id="ARBA00023125"/>
    </source>
</evidence>
<protein>
    <submittedName>
        <fullName evidence="9">Sigma-54-dependent Fis family transcriptional regulator</fullName>
    </submittedName>
</protein>
<dbReference type="SUPFAM" id="SSF52540">
    <property type="entry name" value="P-loop containing nucleoside triphosphate hydrolases"/>
    <property type="match status" value="1"/>
</dbReference>
<dbReference type="SMART" id="SM00448">
    <property type="entry name" value="REC"/>
    <property type="match status" value="1"/>
</dbReference>
<sequence>MDIAKPGLLLVDDDPLIRDTLGFVLGEAFEVRSAASRPEAVALASSVEFRPAIALVDLGLPPSPHQPDEGFRLIVELAALVPAIKILALSGQTSEHNARHARTLGAIDFIAKPASPDHILAALTRALNWRAAEVTLAPQLQVAGLIGQSPSMERLKRQIHQFANSPFPVLVTGESGSGKEGVARALHAASRRSEQPYLALNCAALAENLIEATLFGHAKGAYTGATTARAGYFEEVGEGTLFLDEIGELPLGLQAKLLRVLENGEFQRLGETQTRVSQARVVAATNRDLRKQSRSGDFRADLYHRLSVLAIDTPPLRELGDDRSLLLEHFLRLYAQQLAVAPFQLDPEARQAWQRYRFPGNVRELRNITIRLLAKHPGEQIDKATLADEFDSEQMDAEAATTQPDLAAAIQLLRNQPDFNLDAWLAAWEQSCIAAALQLADGNMSQAARLLGVNRTTLYSRLDSQRKVS</sequence>
<dbReference type="Proteomes" id="UP001156706">
    <property type="component" value="Unassembled WGS sequence"/>
</dbReference>
<feature type="domain" description="Response regulatory" evidence="8">
    <location>
        <begin position="7"/>
        <end position="127"/>
    </location>
</feature>
<dbReference type="PANTHER" id="PTHR32071">
    <property type="entry name" value="TRANSCRIPTIONAL REGULATORY PROTEIN"/>
    <property type="match status" value="1"/>
</dbReference>
<dbReference type="PROSITE" id="PS50110">
    <property type="entry name" value="RESPONSE_REGULATORY"/>
    <property type="match status" value="1"/>
</dbReference>
<dbReference type="PANTHER" id="PTHR32071:SF117">
    <property type="entry name" value="PTS-DEPENDENT DIHYDROXYACETONE KINASE OPERON REGULATORY PROTEIN-RELATED"/>
    <property type="match status" value="1"/>
</dbReference>
<dbReference type="InterPro" id="IPR027417">
    <property type="entry name" value="P-loop_NTPase"/>
</dbReference>
<dbReference type="InterPro" id="IPR025662">
    <property type="entry name" value="Sigma_54_int_dom_ATP-bd_1"/>
</dbReference>
<dbReference type="Pfam" id="PF00158">
    <property type="entry name" value="Sigma54_activat"/>
    <property type="match status" value="1"/>
</dbReference>
<reference evidence="10" key="1">
    <citation type="journal article" date="2019" name="Int. J. Syst. Evol. Microbiol.">
        <title>The Global Catalogue of Microorganisms (GCM) 10K type strain sequencing project: providing services to taxonomists for standard genome sequencing and annotation.</title>
        <authorList>
            <consortium name="The Broad Institute Genomics Platform"/>
            <consortium name="The Broad Institute Genome Sequencing Center for Infectious Disease"/>
            <person name="Wu L."/>
            <person name="Ma J."/>
        </authorList>
    </citation>
    <scope>NUCLEOTIDE SEQUENCE [LARGE SCALE GENOMIC DNA]</scope>
    <source>
        <strain evidence="10">NBRC 110044</strain>
    </source>
</reference>
<dbReference type="InterPro" id="IPR001789">
    <property type="entry name" value="Sig_transdc_resp-reg_receiver"/>
</dbReference>
<feature type="domain" description="Sigma-54 factor interaction" evidence="7">
    <location>
        <begin position="145"/>
        <end position="374"/>
    </location>
</feature>
<dbReference type="Gene3D" id="1.10.10.60">
    <property type="entry name" value="Homeodomain-like"/>
    <property type="match status" value="1"/>
</dbReference>
<dbReference type="PROSITE" id="PS00688">
    <property type="entry name" value="SIGMA54_INTERACT_3"/>
    <property type="match status" value="1"/>
</dbReference>
<dbReference type="InterPro" id="IPR002078">
    <property type="entry name" value="Sigma_54_int"/>
</dbReference>
<dbReference type="EMBL" id="BSOG01000001">
    <property type="protein sequence ID" value="GLR11899.1"/>
    <property type="molecule type" value="Genomic_DNA"/>
</dbReference>
<dbReference type="InterPro" id="IPR011006">
    <property type="entry name" value="CheY-like_superfamily"/>
</dbReference>
<dbReference type="PROSITE" id="PS50045">
    <property type="entry name" value="SIGMA54_INTERACT_4"/>
    <property type="match status" value="1"/>
</dbReference>
<evidence type="ECO:0000313" key="9">
    <source>
        <dbReference type="EMBL" id="GLR11899.1"/>
    </source>
</evidence>
<feature type="modified residue" description="4-aspartylphosphate" evidence="6">
    <location>
        <position position="57"/>
    </location>
</feature>
<evidence type="ECO:0000313" key="10">
    <source>
        <dbReference type="Proteomes" id="UP001156706"/>
    </source>
</evidence>
<dbReference type="Pfam" id="PF00072">
    <property type="entry name" value="Response_reg"/>
    <property type="match status" value="1"/>
</dbReference>
<keyword evidence="10" id="KW-1185">Reference proteome</keyword>
<evidence type="ECO:0000256" key="3">
    <source>
        <dbReference type="ARBA" id="ARBA00023015"/>
    </source>
</evidence>
<keyword evidence="2" id="KW-0067">ATP-binding</keyword>
<organism evidence="9 10">
    <name type="scientific">Chitinimonas prasina</name>
    <dbReference type="NCBI Taxonomy" id="1434937"/>
    <lineage>
        <taxon>Bacteria</taxon>
        <taxon>Pseudomonadati</taxon>
        <taxon>Pseudomonadota</taxon>
        <taxon>Betaproteobacteria</taxon>
        <taxon>Neisseriales</taxon>
        <taxon>Chitinibacteraceae</taxon>
        <taxon>Chitinimonas</taxon>
    </lineage>
</organism>
<dbReference type="InterPro" id="IPR009057">
    <property type="entry name" value="Homeodomain-like_sf"/>
</dbReference>
<keyword evidence="6" id="KW-0597">Phosphoprotein</keyword>
<evidence type="ECO:0000259" key="8">
    <source>
        <dbReference type="PROSITE" id="PS50110"/>
    </source>
</evidence>
<dbReference type="InterPro" id="IPR058031">
    <property type="entry name" value="AAA_lid_NorR"/>
</dbReference>
<keyword evidence="3" id="KW-0805">Transcription regulation</keyword>
<comment type="caution">
    <text evidence="9">The sequence shown here is derived from an EMBL/GenBank/DDBJ whole genome shotgun (WGS) entry which is preliminary data.</text>
</comment>
<dbReference type="SUPFAM" id="SSF46689">
    <property type="entry name" value="Homeodomain-like"/>
    <property type="match status" value="1"/>
</dbReference>
<keyword evidence="5" id="KW-0804">Transcription</keyword>
<accession>A0ABQ5YDC8</accession>
<dbReference type="Gene3D" id="3.40.50.2300">
    <property type="match status" value="1"/>
</dbReference>
<dbReference type="InterPro" id="IPR003593">
    <property type="entry name" value="AAA+_ATPase"/>
</dbReference>
<dbReference type="Pfam" id="PF02954">
    <property type="entry name" value="HTH_8"/>
    <property type="match status" value="1"/>
</dbReference>
<dbReference type="InterPro" id="IPR002197">
    <property type="entry name" value="HTH_Fis"/>
</dbReference>
<proteinExistence type="predicted"/>